<dbReference type="SMART" id="SM00535">
    <property type="entry name" value="RIBOc"/>
    <property type="match status" value="1"/>
</dbReference>
<dbReference type="Proteomes" id="UP000825890">
    <property type="component" value="Unassembled WGS sequence"/>
</dbReference>
<accession>A0A9P3CAG2</accession>
<feature type="domain" description="RNase III" evidence="9">
    <location>
        <begin position="123"/>
        <end position="211"/>
    </location>
</feature>
<keyword evidence="5" id="KW-0687">Ribonucleoprotein</keyword>
<dbReference type="GeneID" id="68285827"/>
<dbReference type="SMART" id="SM00358">
    <property type="entry name" value="DSRM"/>
    <property type="match status" value="1"/>
</dbReference>
<dbReference type="InterPro" id="IPR044444">
    <property type="entry name" value="Ribosomal_mL44_DSRM_metazoa"/>
</dbReference>
<evidence type="ECO:0000313" key="10">
    <source>
        <dbReference type="EMBL" id="GIZ36785.1"/>
    </source>
</evidence>
<dbReference type="AlphaFoldDB" id="A0A9P3CAG2"/>
<comment type="subcellular location">
    <subcellularLocation>
        <location evidence="1">Mitochondrion</location>
    </subcellularLocation>
</comment>
<dbReference type="SUPFAM" id="SSF69065">
    <property type="entry name" value="RNase III domain-like"/>
    <property type="match status" value="1"/>
</dbReference>
<dbReference type="InterPro" id="IPR014720">
    <property type="entry name" value="dsRBD_dom"/>
</dbReference>
<reference evidence="10 11" key="1">
    <citation type="submission" date="2021-01" db="EMBL/GenBank/DDBJ databases">
        <title>Cercospora kikuchii MAFF 305040 whole genome shotgun sequence.</title>
        <authorList>
            <person name="Kashiwa T."/>
            <person name="Suzuki T."/>
        </authorList>
    </citation>
    <scope>NUCLEOTIDE SEQUENCE [LARGE SCALE GENOMIC DNA]</scope>
    <source>
        <strain evidence="10 11">MAFF 305040</strain>
    </source>
</reference>
<dbReference type="GO" id="GO:0004525">
    <property type="term" value="F:ribonuclease III activity"/>
    <property type="evidence" value="ECO:0007669"/>
    <property type="project" value="InterPro"/>
</dbReference>
<evidence type="ECO:0000259" key="9">
    <source>
        <dbReference type="PROSITE" id="PS50142"/>
    </source>
</evidence>
<proteinExistence type="inferred from homology"/>
<dbReference type="OrthoDB" id="67027at2759"/>
<gene>
    <name evidence="10" type="ORF">CKM354_000025200</name>
</gene>
<protein>
    <recommendedName>
        <fullName evidence="7">Large ribosomal subunit protein mL44</fullName>
    </recommendedName>
</protein>
<dbReference type="RefSeq" id="XP_044651272.1">
    <property type="nucleotide sequence ID" value="XM_044795337.1"/>
</dbReference>
<dbReference type="EMBL" id="BOLY01000001">
    <property type="protein sequence ID" value="GIZ36785.1"/>
    <property type="molecule type" value="Genomic_DNA"/>
</dbReference>
<evidence type="ECO:0000256" key="1">
    <source>
        <dbReference type="ARBA" id="ARBA00004173"/>
    </source>
</evidence>
<comment type="caution">
    <text evidence="10">The sequence shown here is derived from an EMBL/GenBank/DDBJ whole genome shotgun (WGS) entry which is preliminary data.</text>
</comment>
<evidence type="ECO:0000256" key="3">
    <source>
        <dbReference type="ARBA" id="ARBA00022980"/>
    </source>
</evidence>
<feature type="region of interest" description="Disordered" evidence="8">
    <location>
        <begin position="282"/>
        <end position="327"/>
    </location>
</feature>
<dbReference type="Gene3D" id="3.30.160.20">
    <property type="match status" value="1"/>
</dbReference>
<dbReference type="PANTHER" id="PTHR11207:SF32">
    <property type="entry name" value="LARGE RIBOSOMAL SUBUNIT PROTEIN ML44"/>
    <property type="match status" value="1"/>
</dbReference>
<comment type="similarity">
    <text evidence="6">Belongs to the ribonuclease III family. Mitochondrion-specific ribosomal protein mL44 subfamily.</text>
</comment>
<feature type="compositionally biased region" description="Acidic residues" evidence="8">
    <location>
        <begin position="304"/>
        <end position="313"/>
    </location>
</feature>
<keyword evidence="4" id="KW-0496">Mitochondrion</keyword>
<dbReference type="InterPro" id="IPR036389">
    <property type="entry name" value="RNase_III_sf"/>
</dbReference>
<dbReference type="GO" id="GO:0006396">
    <property type="term" value="P:RNA processing"/>
    <property type="evidence" value="ECO:0007669"/>
    <property type="project" value="InterPro"/>
</dbReference>
<evidence type="ECO:0000256" key="7">
    <source>
        <dbReference type="ARBA" id="ARBA00035187"/>
    </source>
</evidence>
<feature type="compositionally biased region" description="Low complexity" evidence="8">
    <location>
        <begin position="289"/>
        <end position="303"/>
    </location>
</feature>
<dbReference type="InterPro" id="IPR000999">
    <property type="entry name" value="RNase_III_dom"/>
</dbReference>
<evidence type="ECO:0000256" key="8">
    <source>
        <dbReference type="SAM" id="MobiDB-lite"/>
    </source>
</evidence>
<name>A0A9P3CAG2_9PEZI</name>
<dbReference type="CDD" id="cd19873">
    <property type="entry name" value="DSRM_MRPL3_like"/>
    <property type="match status" value="1"/>
</dbReference>
<dbReference type="Pfam" id="PF22892">
    <property type="entry name" value="DSRM_MRPL44"/>
    <property type="match status" value="1"/>
</dbReference>
<dbReference type="PANTHER" id="PTHR11207">
    <property type="entry name" value="RIBONUCLEASE III"/>
    <property type="match status" value="1"/>
</dbReference>
<dbReference type="GO" id="GO:0003725">
    <property type="term" value="F:double-stranded RNA binding"/>
    <property type="evidence" value="ECO:0007669"/>
    <property type="project" value="InterPro"/>
</dbReference>
<dbReference type="PROSITE" id="PS50142">
    <property type="entry name" value="RNASE_3_2"/>
    <property type="match status" value="1"/>
</dbReference>
<keyword evidence="11" id="KW-1185">Reference proteome</keyword>
<evidence type="ECO:0000256" key="6">
    <source>
        <dbReference type="ARBA" id="ARBA00024034"/>
    </source>
</evidence>
<dbReference type="GO" id="GO:0005739">
    <property type="term" value="C:mitochondrion"/>
    <property type="evidence" value="ECO:0007669"/>
    <property type="project" value="TreeGrafter"/>
</dbReference>
<dbReference type="SUPFAM" id="SSF54768">
    <property type="entry name" value="dsRNA-binding domain-like"/>
    <property type="match status" value="1"/>
</dbReference>
<evidence type="ECO:0000256" key="2">
    <source>
        <dbReference type="ARBA" id="ARBA00022884"/>
    </source>
</evidence>
<sequence length="488" mass="53406">MKSLRLERWASQLQHAPRNPRLRCMQTCSYSSASAVRVPRRELQARYQHLQTQWQNQRRGVTSKRKASTSAAAEQVQQEEALYEPFRAGGQDGAVGAGIGSEYESRAELNFPSHRKAIKSAKLAALHARLSLPAKFPLQTLARCLIDPSVDPRSGYNNAPLAILGQELLGYHTTEWLVCKYPRLPMSIIMAAAYGYVGNATLNSIRLEWGVEAVAAPGPEVDAGLLQLKRMTPGNAMAEDGMRRVKDVEQDGSDKRYPHKSLSGRIVYNDMFGGTNEFPAFDTKPYPGAPSSTSAASEAATSEPEAEGGEEASFESVPVEESTNEDMDTQPITLEDASAGFVRALAGALYLHAGSSAVKDFHNAHILSRHLPLHNMFKFTHPTRDLSKLCDLQGWEPPVARMISETGRLSRTPVFVVGVFSGDDKLGEAVGASLNEGRIRAAANALRSWYLYSPMESQICFPSEVEGSQAGTKKKWIPQYVDPGEIVA</sequence>
<keyword evidence="3" id="KW-0689">Ribosomal protein</keyword>
<dbReference type="InterPro" id="IPR044443">
    <property type="entry name" value="Ribosomal_mL44_DSRM_fung"/>
</dbReference>
<dbReference type="Gene3D" id="1.10.1520.10">
    <property type="entry name" value="Ribonuclease III domain"/>
    <property type="match status" value="1"/>
</dbReference>
<evidence type="ECO:0000256" key="5">
    <source>
        <dbReference type="ARBA" id="ARBA00023274"/>
    </source>
</evidence>
<keyword evidence="2" id="KW-0694">RNA-binding</keyword>
<evidence type="ECO:0000256" key="4">
    <source>
        <dbReference type="ARBA" id="ARBA00023128"/>
    </source>
</evidence>
<dbReference type="GO" id="GO:0003735">
    <property type="term" value="F:structural constituent of ribosome"/>
    <property type="evidence" value="ECO:0007669"/>
    <property type="project" value="TreeGrafter"/>
</dbReference>
<evidence type="ECO:0000313" key="11">
    <source>
        <dbReference type="Proteomes" id="UP000825890"/>
    </source>
</evidence>
<organism evidence="10 11">
    <name type="scientific">Cercospora kikuchii</name>
    <dbReference type="NCBI Taxonomy" id="84275"/>
    <lineage>
        <taxon>Eukaryota</taxon>
        <taxon>Fungi</taxon>
        <taxon>Dikarya</taxon>
        <taxon>Ascomycota</taxon>
        <taxon>Pezizomycotina</taxon>
        <taxon>Dothideomycetes</taxon>
        <taxon>Dothideomycetidae</taxon>
        <taxon>Mycosphaerellales</taxon>
        <taxon>Mycosphaerellaceae</taxon>
        <taxon>Cercospora</taxon>
    </lineage>
</organism>